<dbReference type="EMBL" id="CAIIXF020000001">
    <property type="protein sequence ID" value="CAH1774367.1"/>
    <property type="molecule type" value="Genomic_DNA"/>
</dbReference>
<dbReference type="SUPFAM" id="SSF57196">
    <property type="entry name" value="EGF/Laminin"/>
    <property type="match status" value="1"/>
</dbReference>
<evidence type="ECO:0000313" key="4">
    <source>
        <dbReference type="Proteomes" id="UP000749559"/>
    </source>
</evidence>
<comment type="caution">
    <text evidence="3">The sequence shown here is derived from an EMBL/GenBank/DDBJ whole genome shotgun (WGS) entry which is preliminary data.</text>
</comment>
<proteinExistence type="predicted"/>
<keyword evidence="4" id="KW-1185">Reference proteome</keyword>
<organism evidence="3 4">
    <name type="scientific">Owenia fusiformis</name>
    <name type="common">Polychaete worm</name>
    <dbReference type="NCBI Taxonomy" id="6347"/>
    <lineage>
        <taxon>Eukaryota</taxon>
        <taxon>Metazoa</taxon>
        <taxon>Spiralia</taxon>
        <taxon>Lophotrochozoa</taxon>
        <taxon>Annelida</taxon>
        <taxon>Polychaeta</taxon>
        <taxon>Sedentaria</taxon>
        <taxon>Canalipalpata</taxon>
        <taxon>Sabellida</taxon>
        <taxon>Oweniida</taxon>
        <taxon>Oweniidae</taxon>
        <taxon>Owenia</taxon>
    </lineage>
</organism>
<evidence type="ECO:0000313" key="3">
    <source>
        <dbReference type="EMBL" id="CAH1774367.1"/>
    </source>
</evidence>
<keyword evidence="1" id="KW-1015">Disulfide bond</keyword>
<keyword evidence="1" id="KW-0245">EGF-like domain</keyword>
<feature type="non-terminal residue" evidence="3">
    <location>
        <position position="133"/>
    </location>
</feature>
<dbReference type="CDD" id="cd00054">
    <property type="entry name" value="EGF_CA"/>
    <property type="match status" value="1"/>
</dbReference>
<gene>
    <name evidence="3" type="ORF">OFUS_LOCUS1847</name>
</gene>
<name>A0A8S4N0M1_OWEFU</name>
<feature type="disulfide bond" evidence="1">
    <location>
        <begin position="101"/>
        <end position="110"/>
    </location>
</feature>
<dbReference type="PROSITE" id="PS01186">
    <property type="entry name" value="EGF_2"/>
    <property type="match status" value="1"/>
</dbReference>
<protein>
    <recommendedName>
        <fullName evidence="2">EGF-like domain-containing protein</fullName>
    </recommendedName>
</protein>
<evidence type="ECO:0000259" key="2">
    <source>
        <dbReference type="PROSITE" id="PS50026"/>
    </source>
</evidence>
<feature type="domain" description="EGF-like" evidence="2">
    <location>
        <begin position="71"/>
        <end position="111"/>
    </location>
</feature>
<accession>A0A8S4N0M1</accession>
<dbReference type="Pfam" id="PF23106">
    <property type="entry name" value="EGF_Teneurin"/>
    <property type="match status" value="1"/>
</dbReference>
<sequence length="133" mass="14480">ISLTGRKEPRVAGINILLVSPRPLDLEEGSTSPLIFFGDVNNSTGVSTITVIGFEDCERGLVEFRHAETVTVVETDITPLCSNNGTCIRTGEKPEDFYCCCPQGWEGETCDNESVRLMCIKNECANNSTCIDA</sequence>
<comment type="caution">
    <text evidence="1">Lacks conserved residue(s) required for the propagation of feature annotation.</text>
</comment>
<dbReference type="OrthoDB" id="6133584at2759"/>
<dbReference type="PROSITE" id="PS00022">
    <property type="entry name" value="EGF_1"/>
    <property type="match status" value="1"/>
</dbReference>
<evidence type="ECO:0000256" key="1">
    <source>
        <dbReference type="PROSITE-ProRule" id="PRU00076"/>
    </source>
</evidence>
<dbReference type="Proteomes" id="UP000749559">
    <property type="component" value="Unassembled WGS sequence"/>
</dbReference>
<dbReference type="SMART" id="SM00181">
    <property type="entry name" value="EGF"/>
    <property type="match status" value="1"/>
</dbReference>
<dbReference type="Gene3D" id="2.10.25.10">
    <property type="entry name" value="Laminin"/>
    <property type="match status" value="1"/>
</dbReference>
<dbReference type="AlphaFoldDB" id="A0A8S4N0M1"/>
<reference evidence="3" key="1">
    <citation type="submission" date="2022-03" db="EMBL/GenBank/DDBJ databases">
        <authorList>
            <person name="Martin C."/>
        </authorList>
    </citation>
    <scope>NUCLEOTIDE SEQUENCE</scope>
</reference>
<dbReference type="PROSITE" id="PS50026">
    <property type="entry name" value="EGF_3"/>
    <property type="match status" value="1"/>
</dbReference>
<dbReference type="InterPro" id="IPR000742">
    <property type="entry name" value="EGF"/>
</dbReference>
<feature type="non-terminal residue" evidence="3">
    <location>
        <position position="1"/>
    </location>
</feature>